<proteinExistence type="predicted"/>
<dbReference type="Proteomes" id="UP000185192">
    <property type="component" value="Unassembled WGS sequence"/>
</dbReference>
<organism evidence="1 2">
    <name type="scientific">Parasphingorhabdus marina DSM 22363</name>
    <dbReference type="NCBI Taxonomy" id="1123272"/>
    <lineage>
        <taxon>Bacteria</taxon>
        <taxon>Pseudomonadati</taxon>
        <taxon>Pseudomonadota</taxon>
        <taxon>Alphaproteobacteria</taxon>
        <taxon>Sphingomonadales</taxon>
        <taxon>Sphingomonadaceae</taxon>
        <taxon>Parasphingorhabdus</taxon>
    </lineage>
</organism>
<dbReference type="AlphaFoldDB" id="A0A1N6EI17"/>
<name>A0A1N6EI17_9SPHN</name>
<dbReference type="EMBL" id="FSQW01000002">
    <property type="protein sequence ID" value="SIN82644.1"/>
    <property type="molecule type" value="Genomic_DNA"/>
</dbReference>
<gene>
    <name evidence="1" type="ORF">SAMN02745824_1931</name>
</gene>
<accession>A0A1N6EI17</accession>
<sequence>MFVPIICFKGRFGERVITSWIILIVQKVNSDLEPFATVFERKRTQAREVVGK</sequence>
<evidence type="ECO:0000313" key="1">
    <source>
        <dbReference type="EMBL" id="SIN82644.1"/>
    </source>
</evidence>
<keyword evidence="2" id="KW-1185">Reference proteome</keyword>
<evidence type="ECO:0000313" key="2">
    <source>
        <dbReference type="Proteomes" id="UP000185192"/>
    </source>
</evidence>
<reference evidence="2" key="1">
    <citation type="submission" date="2016-11" db="EMBL/GenBank/DDBJ databases">
        <authorList>
            <person name="Varghese N."/>
            <person name="Submissions S."/>
        </authorList>
    </citation>
    <scope>NUCLEOTIDE SEQUENCE [LARGE SCALE GENOMIC DNA]</scope>
    <source>
        <strain evidence="2">DSM 22363</strain>
    </source>
</reference>
<protein>
    <submittedName>
        <fullName evidence="1">Uncharacterized protein</fullName>
    </submittedName>
</protein>